<gene>
    <name evidence="2" type="ORF">AB5S05_11870</name>
</gene>
<sequence>MAFDIIDIGTLRGIGTALVLLAFTSVCLWAYSAKRRSAFAEAAHLPFADEPMTAASRSNTP</sequence>
<accession>A0ABV3YUD4</accession>
<protein>
    <submittedName>
        <fullName evidence="2">Cbb3-type cytochrome oxidase subunit 3</fullName>
    </submittedName>
</protein>
<evidence type="ECO:0000313" key="2">
    <source>
        <dbReference type="EMBL" id="MEX6502764.1"/>
    </source>
</evidence>
<dbReference type="CDD" id="cd01324">
    <property type="entry name" value="cbb3_Oxidase_CcoQ"/>
    <property type="match status" value="1"/>
</dbReference>
<dbReference type="Proteomes" id="UP001560296">
    <property type="component" value="Unassembled WGS sequence"/>
</dbReference>
<reference evidence="2 3" key="1">
    <citation type="submission" date="2024-07" db="EMBL/GenBank/DDBJ databases">
        <authorList>
            <person name="Li M."/>
        </authorList>
    </citation>
    <scope>NUCLEOTIDE SEQUENCE [LARGE SCALE GENOMIC DNA]</scope>
    <source>
        <strain evidence="2 3">25A3E</strain>
    </source>
</reference>
<evidence type="ECO:0000256" key="1">
    <source>
        <dbReference type="SAM" id="Phobius"/>
    </source>
</evidence>
<dbReference type="EMBL" id="JBFTEG010000008">
    <property type="protein sequence ID" value="MEX6502764.1"/>
    <property type="molecule type" value="Genomic_DNA"/>
</dbReference>
<proteinExistence type="predicted"/>
<organism evidence="2 3">
    <name type="scientific">Pseudomonas zhanjiangensis</name>
    <dbReference type="NCBI Taxonomy" id="3239015"/>
    <lineage>
        <taxon>Bacteria</taxon>
        <taxon>Pseudomonadati</taxon>
        <taxon>Pseudomonadota</taxon>
        <taxon>Gammaproteobacteria</taxon>
        <taxon>Pseudomonadales</taxon>
        <taxon>Pseudomonadaceae</taxon>
        <taxon>Pseudomonas</taxon>
    </lineage>
</organism>
<evidence type="ECO:0000313" key="3">
    <source>
        <dbReference type="Proteomes" id="UP001560296"/>
    </source>
</evidence>
<feature type="transmembrane region" description="Helical" evidence="1">
    <location>
        <begin position="12"/>
        <end position="31"/>
    </location>
</feature>
<name>A0ABV3YUD4_9PSED</name>
<dbReference type="RefSeq" id="WP_369287732.1">
    <property type="nucleotide sequence ID" value="NZ_JBFTEG010000008.1"/>
</dbReference>
<comment type="caution">
    <text evidence="2">The sequence shown here is derived from an EMBL/GenBank/DDBJ whole genome shotgun (WGS) entry which is preliminary data.</text>
</comment>
<dbReference type="InterPro" id="IPR008621">
    <property type="entry name" value="Cbb3-typ_cyt_oxidase_comp"/>
</dbReference>
<keyword evidence="1" id="KW-1133">Transmembrane helix</keyword>
<keyword evidence="1" id="KW-0472">Membrane</keyword>
<keyword evidence="3" id="KW-1185">Reference proteome</keyword>
<keyword evidence="1" id="KW-0812">Transmembrane</keyword>